<dbReference type="PRINTS" id="PR00252">
    <property type="entry name" value="NRIONCHANNEL"/>
</dbReference>
<evidence type="ECO:0000313" key="19">
    <source>
        <dbReference type="Proteomes" id="UP000596742"/>
    </source>
</evidence>
<dbReference type="OrthoDB" id="5975154at2759"/>
<keyword evidence="10 18" id="KW-0675">Receptor</keyword>
<evidence type="ECO:0000256" key="10">
    <source>
        <dbReference type="ARBA" id="ARBA00023170"/>
    </source>
</evidence>
<dbReference type="InterPro" id="IPR006029">
    <property type="entry name" value="Neurotrans-gated_channel_TM"/>
</dbReference>
<keyword evidence="9" id="KW-1015">Disulfide bond</keyword>
<dbReference type="InterPro" id="IPR006201">
    <property type="entry name" value="Neur_channel"/>
</dbReference>
<evidence type="ECO:0000256" key="8">
    <source>
        <dbReference type="ARBA" id="ARBA00023136"/>
    </source>
</evidence>
<feature type="transmembrane region" description="Helical" evidence="15">
    <location>
        <begin position="486"/>
        <end position="511"/>
    </location>
</feature>
<feature type="chain" id="PRO_5033091894" evidence="15">
    <location>
        <begin position="21"/>
        <end position="517"/>
    </location>
</feature>
<dbReference type="InterPro" id="IPR018000">
    <property type="entry name" value="Neurotransmitter_ion_chnl_CS"/>
</dbReference>
<feature type="domain" description="Neurotransmitter-gated ion-channel transmembrane" evidence="17">
    <location>
        <begin position="241"/>
        <end position="502"/>
    </location>
</feature>
<keyword evidence="5 15" id="KW-1133">Transmembrane helix</keyword>
<dbReference type="FunFam" id="1.20.58.390:FF:000073">
    <property type="entry name" value="Neuronal acetylcholine receptor subunit alpha-9-II"/>
    <property type="match status" value="1"/>
</dbReference>
<feature type="signal peptide" evidence="15">
    <location>
        <begin position="1"/>
        <end position="20"/>
    </location>
</feature>
<dbReference type="GO" id="GO:0004888">
    <property type="term" value="F:transmembrane signaling receptor activity"/>
    <property type="evidence" value="ECO:0007669"/>
    <property type="project" value="InterPro"/>
</dbReference>
<dbReference type="InterPro" id="IPR038050">
    <property type="entry name" value="Neuro_actylchol_rec"/>
</dbReference>
<evidence type="ECO:0000256" key="12">
    <source>
        <dbReference type="ARBA" id="ARBA00023286"/>
    </source>
</evidence>
<dbReference type="InterPro" id="IPR002394">
    <property type="entry name" value="Nicotinic_acetylcholine_rcpt"/>
</dbReference>
<evidence type="ECO:0000256" key="2">
    <source>
        <dbReference type="ARBA" id="ARBA00022448"/>
    </source>
</evidence>
<comment type="similarity">
    <text evidence="1">Belongs to the ligand-gated ion channel (TC 1.A.9) family. Acetylcholine receptor (TC 1.A.9.1) subfamily.</text>
</comment>
<evidence type="ECO:0000313" key="18">
    <source>
        <dbReference type="EMBL" id="VDI22004.1"/>
    </source>
</evidence>
<keyword evidence="4 15" id="KW-0812">Transmembrane</keyword>
<dbReference type="InterPro" id="IPR006202">
    <property type="entry name" value="Neur_chan_lig-bd"/>
</dbReference>
<keyword evidence="12" id="KW-1071">Ligand-gated ion channel</keyword>
<evidence type="ECO:0000256" key="6">
    <source>
        <dbReference type="ARBA" id="ARBA00023018"/>
    </source>
</evidence>
<dbReference type="CDD" id="cd18997">
    <property type="entry name" value="LGIC_ECD_nAChR"/>
    <property type="match status" value="1"/>
</dbReference>
<feature type="transmembrane region" description="Helical" evidence="15">
    <location>
        <begin position="266"/>
        <end position="284"/>
    </location>
</feature>
<dbReference type="CDD" id="cd19051">
    <property type="entry name" value="LGIC_TM_cation"/>
    <property type="match status" value="1"/>
</dbReference>
<dbReference type="Pfam" id="PF02931">
    <property type="entry name" value="Neur_chan_LBD"/>
    <property type="match status" value="1"/>
</dbReference>
<evidence type="ECO:0000256" key="14">
    <source>
        <dbReference type="ARBA" id="ARBA00034099"/>
    </source>
</evidence>
<keyword evidence="13 15" id="KW-0407">Ion channel</keyword>
<keyword evidence="8 15" id="KW-0472">Membrane</keyword>
<name>A0A8B6DL77_MYTGA</name>
<comment type="subcellular location">
    <subcellularLocation>
        <location evidence="14">Synaptic cell membrane</location>
        <topology evidence="14">Multi-pass membrane protein</topology>
    </subcellularLocation>
</comment>
<dbReference type="NCBIfam" id="TIGR00860">
    <property type="entry name" value="LIC"/>
    <property type="match status" value="1"/>
</dbReference>
<dbReference type="GO" id="GO:0045211">
    <property type="term" value="C:postsynaptic membrane"/>
    <property type="evidence" value="ECO:0007669"/>
    <property type="project" value="InterPro"/>
</dbReference>
<dbReference type="FunFam" id="2.70.170.10:FF:000016">
    <property type="entry name" value="Nicotinic acetylcholine receptor subunit"/>
    <property type="match status" value="1"/>
</dbReference>
<dbReference type="EMBL" id="UYJE01003748">
    <property type="protein sequence ID" value="VDI22004.1"/>
    <property type="molecule type" value="Genomic_DNA"/>
</dbReference>
<keyword evidence="15" id="KW-0732">Signal</keyword>
<dbReference type="PRINTS" id="PR00254">
    <property type="entry name" value="NICOTINICR"/>
</dbReference>
<evidence type="ECO:0000256" key="1">
    <source>
        <dbReference type="ARBA" id="ARBA00009237"/>
    </source>
</evidence>
<dbReference type="InterPro" id="IPR036719">
    <property type="entry name" value="Neuro-gated_channel_TM_sf"/>
</dbReference>
<reference evidence="18" key="1">
    <citation type="submission" date="2018-11" db="EMBL/GenBank/DDBJ databases">
        <authorList>
            <person name="Alioto T."/>
            <person name="Alioto T."/>
        </authorList>
    </citation>
    <scope>NUCLEOTIDE SEQUENCE</scope>
</reference>
<dbReference type="SUPFAM" id="SSF63712">
    <property type="entry name" value="Nicotinic receptor ligand binding domain-like"/>
    <property type="match status" value="1"/>
</dbReference>
<feature type="domain" description="Neurotransmitter-gated ion-channel ligand-binding" evidence="16">
    <location>
        <begin position="26"/>
        <end position="234"/>
    </location>
</feature>
<feature type="transmembrane region" description="Helical" evidence="15">
    <location>
        <begin position="296"/>
        <end position="319"/>
    </location>
</feature>
<evidence type="ECO:0000256" key="4">
    <source>
        <dbReference type="ARBA" id="ARBA00022692"/>
    </source>
</evidence>
<dbReference type="Gene3D" id="1.20.58.390">
    <property type="entry name" value="Neurotransmitter-gated ion-channel transmembrane domain"/>
    <property type="match status" value="2"/>
</dbReference>
<dbReference type="SUPFAM" id="SSF90112">
    <property type="entry name" value="Neurotransmitter-gated ion-channel transmembrane pore"/>
    <property type="match status" value="1"/>
</dbReference>
<evidence type="ECO:0000256" key="7">
    <source>
        <dbReference type="ARBA" id="ARBA00023065"/>
    </source>
</evidence>
<dbReference type="AlphaFoldDB" id="A0A8B6DL77"/>
<evidence type="ECO:0000259" key="17">
    <source>
        <dbReference type="Pfam" id="PF02932"/>
    </source>
</evidence>
<dbReference type="Pfam" id="PF02932">
    <property type="entry name" value="Neur_chan_memb"/>
    <property type="match status" value="1"/>
</dbReference>
<protein>
    <submittedName>
        <fullName evidence="18">Nicotinic acetylcholine receptor, invertebrate</fullName>
    </submittedName>
</protein>
<evidence type="ECO:0000256" key="5">
    <source>
        <dbReference type="ARBA" id="ARBA00022989"/>
    </source>
</evidence>
<keyword evidence="6" id="KW-0770">Synapse</keyword>
<dbReference type="Proteomes" id="UP000596742">
    <property type="component" value="Unassembled WGS sequence"/>
</dbReference>
<keyword evidence="7 15" id="KW-0406">Ion transport</keyword>
<gene>
    <name evidence="18" type="ORF">MGAL_10B015083</name>
</gene>
<evidence type="ECO:0000256" key="13">
    <source>
        <dbReference type="ARBA" id="ARBA00023303"/>
    </source>
</evidence>
<keyword evidence="19" id="KW-1185">Reference proteome</keyword>
<accession>A0A8B6DL77</accession>
<keyword evidence="2 15" id="KW-0813">Transport</keyword>
<dbReference type="PROSITE" id="PS00236">
    <property type="entry name" value="NEUROTR_ION_CHANNEL"/>
    <property type="match status" value="1"/>
</dbReference>
<organism evidence="18 19">
    <name type="scientific">Mytilus galloprovincialis</name>
    <name type="common">Mediterranean mussel</name>
    <dbReference type="NCBI Taxonomy" id="29158"/>
    <lineage>
        <taxon>Eukaryota</taxon>
        <taxon>Metazoa</taxon>
        <taxon>Spiralia</taxon>
        <taxon>Lophotrochozoa</taxon>
        <taxon>Mollusca</taxon>
        <taxon>Bivalvia</taxon>
        <taxon>Autobranchia</taxon>
        <taxon>Pteriomorphia</taxon>
        <taxon>Mytilida</taxon>
        <taxon>Mytiloidea</taxon>
        <taxon>Mytilidae</taxon>
        <taxon>Mytilinae</taxon>
        <taxon>Mytilus</taxon>
    </lineage>
</organism>
<evidence type="ECO:0000256" key="3">
    <source>
        <dbReference type="ARBA" id="ARBA00022475"/>
    </source>
</evidence>
<dbReference type="GO" id="GO:0022848">
    <property type="term" value="F:acetylcholine-gated monoatomic cation-selective channel activity"/>
    <property type="evidence" value="ECO:0007669"/>
    <property type="project" value="InterPro"/>
</dbReference>
<keyword evidence="3" id="KW-1003">Cell membrane</keyword>
<comment type="caution">
    <text evidence="18">The sequence shown here is derived from an EMBL/GenBank/DDBJ whole genome shotgun (WGS) entry which is preliminary data.</text>
</comment>
<keyword evidence="11" id="KW-0325">Glycoprotein</keyword>
<dbReference type="Gene3D" id="2.70.170.10">
    <property type="entry name" value="Neurotransmitter-gated ion-channel ligand-binding domain"/>
    <property type="match status" value="1"/>
</dbReference>
<evidence type="ECO:0000259" key="16">
    <source>
        <dbReference type="Pfam" id="PF02931"/>
    </source>
</evidence>
<dbReference type="PANTHER" id="PTHR18945">
    <property type="entry name" value="NEUROTRANSMITTER GATED ION CHANNEL"/>
    <property type="match status" value="1"/>
</dbReference>
<evidence type="ECO:0000256" key="9">
    <source>
        <dbReference type="ARBA" id="ARBA00023157"/>
    </source>
</evidence>
<feature type="transmembrane region" description="Helical" evidence="15">
    <location>
        <begin position="234"/>
        <end position="254"/>
    </location>
</feature>
<sequence>MSLVLLFVYCFILQTLQILAVVLPDEQRLVEELFNKNKYDNSVRPVINASHSVVVKFGYSLIQIMDMDEVNQVFVTNAWLEHRWKDDRMRWNESHYNNLKVLRIPASKLWLPDIVLYNNADDYTNGFMPINAMVHYDGWVFWSPPVRLRSSCKVDITFFPFDRQICKLKFGSWSYPKRQVDLVSLTDTVELHTYTTNGEWILIENKIVRNEIKYPIGDDLYPDVTVEFLIRRRILYYILNIIFPCFWLNVLSVLTFCLPPDAGEKITLSITVLLSYSVFMLLVAESMPPTSEFVPLIGIYLTMSMALASVAVILTVLVMKLHHCSPQQKRVPKWVRIIVLGILAKIVRCNCITGIKSFQREVQIKKQKASLRHQIEDRDFETSTKLFTDIDTKQVVHGSNETLSDHELSNHSPITGNGLDYFSDVRKSFNLSEPGSSTEPKDTILHKTTSEILKYMKYLVSKSDDNDVEEDIVSEWKQVALVVDRLLFWSFLLITIFSTLIILVFVPVSAYTEFSGL</sequence>
<evidence type="ECO:0000256" key="15">
    <source>
        <dbReference type="RuleBase" id="RU000687"/>
    </source>
</evidence>
<dbReference type="InterPro" id="IPR036734">
    <property type="entry name" value="Neur_chan_lig-bd_sf"/>
</dbReference>
<proteinExistence type="inferred from homology"/>
<evidence type="ECO:0000256" key="11">
    <source>
        <dbReference type="ARBA" id="ARBA00023180"/>
    </source>
</evidence>